<gene>
    <name evidence="2" type="ORF">E6C48_02920</name>
</gene>
<feature type="region of interest" description="Disordered" evidence="1">
    <location>
        <begin position="152"/>
        <end position="201"/>
    </location>
</feature>
<dbReference type="Proteomes" id="UP000306441">
    <property type="component" value="Unassembled WGS sequence"/>
</dbReference>
<reference evidence="2 3" key="1">
    <citation type="submission" date="2019-04" db="EMBL/GenBank/DDBJ databases">
        <title>Mesorhizobium composti sp. nov., isolated from compost.</title>
        <authorList>
            <person name="Lin S.-Y."/>
            <person name="Hameed A."/>
            <person name="Hsieh Y.-T."/>
            <person name="Young C.-C."/>
        </authorList>
    </citation>
    <scope>NUCLEOTIDE SEQUENCE [LARGE SCALE GENOMIC DNA]</scope>
    <source>
        <strain evidence="2 3">CC-YTH430</strain>
    </source>
</reference>
<keyword evidence="3" id="KW-1185">Reference proteome</keyword>
<dbReference type="RefSeq" id="WP_136353791.1">
    <property type="nucleotide sequence ID" value="NZ_SSNY01000001.1"/>
</dbReference>
<evidence type="ECO:0000256" key="1">
    <source>
        <dbReference type="SAM" id="MobiDB-lite"/>
    </source>
</evidence>
<accession>A0ABY2QFI7</accession>
<comment type="caution">
    <text evidence="2">The sequence shown here is derived from an EMBL/GenBank/DDBJ whole genome shotgun (WGS) entry which is preliminary data.</text>
</comment>
<organism evidence="2 3">
    <name type="scientific">Ollibium composti</name>
    <dbReference type="NCBI Taxonomy" id="2675109"/>
    <lineage>
        <taxon>Bacteria</taxon>
        <taxon>Pseudomonadati</taxon>
        <taxon>Pseudomonadota</taxon>
        <taxon>Alphaproteobacteria</taxon>
        <taxon>Hyphomicrobiales</taxon>
        <taxon>Phyllobacteriaceae</taxon>
        <taxon>Ollibium</taxon>
    </lineage>
</organism>
<proteinExistence type="predicted"/>
<sequence>MTIKMDSVVRWTLLNSGEVINFDKPGGDGERRVRLNLLLENKTRLYLENGDGPRLLAVAGPGRETIEYSIAGVHAVYPEPDVGEVYYQSAETEPAYAEVVDPVIFTKIAQRRHRNPELEEMMFLMNQNMERRLAQQSAEIEAAYQRRRAEEEAARAAETVVTDTTGAPASAGSGEVSAPVAGEPGPAPEPGGSDDGEPAAS</sequence>
<name>A0ABY2QFI7_9HYPH</name>
<evidence type="ECO:0000313" key="2">
    <source>
        <dbReference type="EMBL" id="THF60017.1"/>
    </source>
</evidence>
<protein>
    <submittedName>
        <fullName evidence="2">Uncharacterized protein</fullName>
    </submittedName>
</protein>
<feature type="compositionally biased region" description="Acidic residues" evidence="1">
    <location>
        <begin position="192"/>
        <end position="201"/>
    </location>
</feature>
<evidence type="ECO:0000313" key="3">
    <source>
        <dbReference type="Proteomes" id="UP000306441"/>
    </source>
</evidence>
<dbReference type="EMBL" id="SSNY01000001">
    <property type="protein sequence ID" value="THF60017.1"/>
    <property type="molecule type" value="Genomic_DNA"/>
</dbReference>